<reference evidence="2 3" key="1">
    <citation type="submission" date="2019-08" db="EMBL/GenBank/DDBJ databases">
        <authorList>
            <person name="Wang G."/>
            <person name="Xu Z."/>
        </authorList>
    </citation>
    <scope>NUCLEOTIDE SEQUENCE [LARGE SCALE GENOMIC DNA]</scope>
    <source>
        <strain evidence="2 3">ZX</strain>
    </source>
</reference>
<name>A0A5D9CDM9_9SPHN</name>
<feature type="chain" id="PRO_5022976243" description="Lipoprotein" evidence="1">
    <location>
        <begin position="26"/>
        <end position="174"/>
    </location>
</feature>
<sequence>MLRSMFLGALLLLLTGCWTSRPWFAASDGKPVIPDGHYRFVTGEMPGEGDLLSTHNGPDGSMAIDGGDQRLVAILVPLGKGDTHRHIVQLQRDDGVARNALFMLLDDSKGRYRLALLPCAKPWSERAEASGGSIVRDPQSAASCIFATRAALLAALTAVSKSASFDLELIPEAR</sequence>
<evidence type="ECO:0008006" key="4">
    <source>
        <dbReference type="Google" id="ProtNLM"/>
    </source>
</evidence>
<dbReference type="RefSeq" id="WP_149521105.1">
    <property type="nucleotide sequence ID" value="NZ_VTOU01000001.1"/>
</dbReference>
<evidence type="ECO:0000256" key="1">
    <source>
        <dbReference type="SAM" id="SignalP"/>
    </source>
</evidence>
<protein>
    <recommendedName>
        <fullName evidence="4">Lipoprotein</fullName>
    </recommendedName>
</protein>
<accession>A0A5D9CDM9</accession>
<dbReference type="PROSITE" id="PS51257">
    <property type="entry name" value="PROKAR_LIPOPROTEIN"/>
    <property type="match status" value="1"/>
</dbReference>
<comment type="caution">
    <text evidence="2">The sequence shown here is derived from an EMBL/GenBank/DDBJ whole genome shotgun (WGS) entry which is preliminary data.</text>
</comment>
<evidence type="ECO:0000313" key="2">
    <source>
        <dbReference type="EMBL" id="TZG29447.1"/>
    </source>
</evidence>
<keyword evidence="1" id="KW-0732">Signal</keyword>
<evidence type="ECO:0000313" key="3">
    <source>
        <dbReference type="Proteomes" id="UP000322077"/>
    </source>
</evidence>
<dbReference type="EMBL" id="VTOU01000001">
    <property type="protein sequence ID" value="TZG29447.1"/>
    <property type="molecule type" value="Genomic_DNA"/>
</dbReference>
<gene>
    <name evidence="2" type="ORF">FYJ91_04805</name>
</gene>
<proteinExistence type="predicted"/>
<keyword evidence="3" id="KW-1185">Reference proteome</keyword>
<organism evidence="2 3">
    <name type="scientific">Sphingomonas montanisoli</name>
    <dbReference type="NCBI Taxonomy" id="2606412"/>
    <lineage>
        <taxon>Bacteria</taxon>
        <taxon>Pseudomonadati</taxon>
        <taxon>Pseudomonadota</taxon>
        <taxon>Alphaproteobacteria</taxon>
        <taxon>Sphingomonadales</taxon>
        <taxon>Sphingomonadaceae</taxon>
        <taxon>Sphingomonas</taxon>
    </lineage>
</organism>
<dbReference type="AlphaFoldDB" id="A0A5D9CDM9"/>
<feature type="signal peptide" evidence="1">
    <location>
        <begin position="1"/>
        <end position="25"/>
    </location>
</feature>
<dbReference type="Proteomes" id="UP000322077">
    <property type="component" value="Unassembled WGS sequence"/>
</dbReference>